<dbReference type="GO" id="GO:0045302">
    <property type="term" value="F:choloylglycine hydrolase activity"/>
    <property type="evidence" value="ECO:0007669"/>
    <property type="project" value="UniProtKB-EC"/>
</dbReference>
<keyword evidence="6" id="KW-1185">Reference proteome</keyword>
<dbReference type="RefSeq" id="WP_115331567.1">
    <property type="nucleotide sequence ID" value="NZ_CAAAHP010000002.1"/>
</dbReference>
<evidence type="ECO:0000313" key="6">
    <source>
        <dbReference type="Proteomes" id="UP000254794"/>
    </source>
</evidence>
<dbReference type="OrthoDB" id="1265391at2"/>
<organism evidence="5 6">
    <name type="scientific">Legionella busanensis</name>
    <dbReference type="NCBI Taxonomy" id="190655"/>
    <lineage>
        <taxon>Bacteria</taxon>
        <taxon>Pseudomonadati</taxon>
        <taxon>Pseudomonadota</taxon>
        <taxon>Gammaproteobacteria</taxon>
        <taxon>Legionellales</taxon>
        <taxon>Legionellaceae</taxon>
        <taxon>Legionella</taxon>
    </lineage>
</organism>
<evidence type="ECO:0000313" key="5">
    <source>
        <dbReference type="EMBL" id="STX51970.1"/>
    </source>
</evidence>
<protein>
    <submittedName>
        <fullName evidence="5">Choloylglycine hydrolase</fullName>
        <ecNumber evidence="5">3.5.1.11</ecNumber>
        <ecNumber evidence="5">3.5.1.24</ecNumber>
    </submittedName>
</protein>
<dbReference type="AlphaFoldDB" id="A0A378JPT9"/>
<dbReference type="Pfam" id="PF02275">
    <property type="entry name" value="CBAH"/>
    <property type="match status" value="1"/>
</dbReference>
<feature type="signal peptide" evidence="3">
    <location>
        <begin position="1"/>
        <end position="25"/>
    </location>
</feature>
<gene>
    <name evidence="5" type="ORF">NCTC13316_02073</name>
</gene>
<dbReference type="EMBL" id="UGOD01000001">
    <property type="protein sequence ID" value="STX51970.1"/>
    <property type="molecule type" value="Genomic_DNA"/>
</dbReference>
<sequence>MLINLNSLRQLTLTCLLASTFYSNACTTIFANATPNRLLVARTMDLYTSDMPLIVAEPRGVEHNGEAGKNSLHWRSKYGTVMVTALHTNAVTDGINEKGLAVHLLYLENTKYPNYNNNLPKISNGMWGKYILDNFATVNEALAGTKNLEIVATEVQGKKWPLHLTIEDATGDSAVIEFIDGKMNVYHGPQYQVVTNEPAYNIQLANLKNYQGFGGTRPLPGDAAPINRFVRAATYLKTLPKPGDFNQSISDILSVIRSAMVPFGAVYTYENKKELAWPTQWISIADLTNKTYYFHSTSNPNVIWIALDKVNFALGAPTLTIDPLQAHKADIVKKLRPAFDL</sequence>
<evidence type="ECO:0000256" key="3">
    <source>
        <dbReference type="SAM" id="SignalP"/>
    </source>
</evidence>
<accession>A0A378JPT9</accession>
<dbReference type="SUPFAM" id="SSF56235">
    <property type="entry name" value="N-terminal nucleophile aminohydrolases (Ntn hydrolases)"/>
    <property type="match status" value="1"/>
</dbReference>
<dbReference type="InterPro" id="IPR029055">
    <property type="entry name" value="Ntn_hydrolases_N"/>
</dbReference>
<feature type="chain" id="PRO_5016986684" evidence="3">
    <location>
        <begin position="26"/>
        <end position="341"/>
    </location>
</feature>
<dbReference type="PANTHER" id="PTHR35527:SF2">
    <property type="entry name" value="HYDROLASE"/>
    <property type="match status" value="1"/>
</dbReference>
<dbReference type="PANTHER" id="PTHR35527">
    <property type="entry name" value="CHOLOYLGLYCINE HYDROLASE"/>
    <property type="match status" value="1"/>
</dbReference>
<evidence type="ECO:0000256" key="2">
    <source>
        <dbReference type="ARBA" id="ARBA00022801"/>
    </source>
</evidence>
<comment type="similarity">
    <text evidence="1">Belongs to the peptidase C59 family.</text>
</comment>
<dbReference type="InterPro" id="IPR029132">
    <property type="entry name" value="CBAH/NAAA_C"/>
</dbReference>
<dbReference type="Gene3D" id="3.60.60.10">
    <property type="entry name" value="Penicillin V Acylase, Chain A"/>
    <property type="match status" value="1"/>
</dbReference>
<evidence type="ECO:0000259" key="4">
    <source>
        <dbReference type="Pfam" id="PF02275"/>
    </source>
</evidence>
<proteinExistence type="inferred from homology"/>
<dbReference type="GO" id="GO:0008953">
    <property type="term" value="F:penicillin amidase activity"/>
    <property type="evidence" value="ECO:0007669"/>
    <property type="project" value="UniProtKB-EC"/>
</dbReference>
<feature type="domain" description="Choloylglycine hydrolase/NAAA C-terminal" evidence="4">
    <location>
        <begin position="26"/>
        <end position="312"/>
    </location>
</feature>
<keyword evidence="3" id="KW-0732">Signal</keyword>
<keyword evidence="2 5" id="KW-0378">Hydrolase</keyword>
<evidence type="ECO:0000256" key="1">
    <source>
        <dbReference type="ARBA" id="ARBA00006625"/>
    </source>
</evidence>
<dbReference type="EC" id="3.5.1.11" evidence="5"/>
<name>A0A378JPT9_9GAMM</name>
<dbReference type="EC" id="3.5.1.24" evidence="5"/>
<dbReference type="Proteomes" id="UP000254794">
    <property type="component" value="Unassembled WGS sequence"/>
</dbReference>
<reference evidence="5 6" key="1">
    <citation type="submission" date="2018-06" db="EMBL/GenBank/DDBJ databases">
        <authorList>
            <consortium name="Pathogen Informatics"/>
            <person name="Doyle S."/>
        </authorList>
    </citation>
    <scope>NUCLEOTIDE SEQUENCE [LARGE SCALE GENOMIC DNA]</scope>
    <source>
        <strain evidence="5 6">NCTC13316</strain>
    </source>
</reference>
<dbReference type="InterPro" id="IPR052193">
    <property type="entry name" value="Peptidase_C59"/>
</dbReference>